<dbReference type="VEuPathDB" id="FungiDB:M_BR32_EuGene_00013201"/>
<sequence>MVKRRKLQQGRPAKGRAAYKGGKGAPNPHAAGHRQKGPGPGSSPGPGHSATGGPKPKGKKQPPQQQHQSPVIPFSPDESILLVGEGDLSFARSLVEHHGCTNLTATVLEKDLAELVEKYPHVAENVEAVESSSGRNTVVFGVDARKMGPFFEKPPPRDELDEWDEKEEDGEKREQQQKQKQRPPNKRKAGGPALKDRILFNFPHVGGKSTDVNRQVRYNQELLVDFFKRANCCLSPGGSIVVTLFEGEPYTLWNVRDLARHSGLQVERSFAFRADAYPGYHHARTLGVVRSKSGELGGGWKGEERAARSYIFYRKDEVPKPVARKRKHSNLSDDSDGWEEDSNDGA</sequence>
<feature type="compositionally biased region" description="Acidic residues" evidence="1">
    <location>
        <begin position="333"/>
        <end position="346"/>
    </location>
</feature>
<dbReference type="GO" id="GO:0070042">
    <property type="term" value="F:rRNA (uridine-N3-)-methyltransferase activity"/>
    <property type="evidence" value="ECO:0007669"/>
    <property type="project" value="InterPro"/>
</dbReference>
<dbReference type="AlphaFoldDB" id="A0A4P7N2I1"/>
<proteinExistence type="predicted"/>
<accession>A0A4P7N2I1</accession>
<feature type="region of interest" description="Disordered" evidence="1">
    <location>
        <begin position="1"/>
        <end position="74"/>
    </location>
</feature>
<name>A0A4P7N2I1_PYROR</name>
<dbReference type="GO" id="GO:0005737">
    <property type="term" value="C:cytoplasm"/>
    <property type="evidence" value="ECO:0007669"/>
    <property type="project" value="TreeGrafter"/>
</dbReference>
<dbReference type="PANTHER" id="PTHR11538:SF26">
    <property type="entry name" value="FERREDOXIN-FOLD ANTICODON-BINDING DOMAIN-CONTAINING PROTEIN 1"/>
    <property type="match status" value="1"/>
</dbReference>
<evidence type="ECO:0000313" key="3">
    <source>
        <dbReference type="Proteomes" id="UP000294847"/>
    </source>
</evidence>
<dbReference type="EMBL" id="CP034205">
    <property type="protein sequence ID" value="QBZ56503.1"/>
    <property type="molecule type" value="Genomic_DNA"/>
</dbReference>
<dbReference type="OMA" id="YPGYKHA"/>
<feature type="region of interest" description="Disordered" evidence="1">
    <location>
        <begin position="322"/>
        <end position="346"/>
    </location>
</feature>
<feature type="compositionally biased region" description="Low complexity" evidence="1">
    <location>
        <begin position="10"/>
        <end position="20"/>
    </location>
</feature>
<evidence type="ECO:0000313" key="2">
    <source>
        <dbReference type="EMBL" id="QBZ56503.1"/>
    </source>
</evidence>
<dbReference type="GO" id="GO:0070475">
    <property type="term" value="P:rRNA base methylation"/>
    <property type="evidence" value="ECO:0007669"/>
    <property type="project" value="InterPro"/>
</dbReference>
<protein>
    <submittedName>
        <fullName evidence="2">Uncharacterized protein</fullName>
    </submittedName>
</protein>
<dbReference type="InterPro" id="IPR019446">
    <property type="entry name" value="BMT5-like"/>
</dbReference>
<feature type="compositionally biased region" description="Acidic residues" evidence="1">
    <location>
        <begin position="159"/>
        <end position="168"/>
    </location>
</feature>
<reference evidence="2 3" key="1">
    <citation type="journal article" date="2019" name="Mol. Biol. Evol.">
        <title>Blast fungal genomes show frequent chromosomal changes, gene gains and losses, and effector gene turnover.</title>
        <authorList>
            <person name="Gomez Luciano L.B."/>
            <person name="Jason Tsai I."/>
            <person name="Chuma I."/>
            <person name="Tosa Y."/>
            <person name="Chen Y.H."/>
            <person name="Li J.Y."/>
            <person name="Li M.Y."/>
            <person name="Jade Lu M.Y."/>
            <person name="Nakayashiki H."/>
            <person name="Li W.H."/>
        </authorList>
    </citation>
    <scope>NUCLEOTIDE SEQUENCE [LARGE SCALE GENOMIC DNA]</scope>
    <source>
        <strain evidence="2">MZ5-1-6</strain>
    </source>
</reference>
<dbReference type="PANTHER" id="PTHR11538">
    <property type="entry name" value="PHENYLALANYL-TRNA SYNTHETASE"/>
    <property type="match status" value="1"/>
</dbReference>
<organism evidence="2 3">
    <name type="scientific">Pyricularia oryzae</name>
    <name type="common">Rice blast fungus</name>
    <name type="synonym">Magnaporthe oryzae</name>
    <dbReference type="NCBI Taxonomy" id="318829"/>
    <lineage>
        <taxon>Eukaryota</taxon>
        <taxon>Fungi</taxon>
        <taxon>Dikarya</taxon>
        <taxon>Ascomycota</taxon>
        <taxon>Pezizomycotina</taxon>
        <taxon>Sordariomycetes</taxon>
        <taxon>Sordariomycetidae</taxon>
        <taxon>Magnaporthales</taxon>
        <taxon>Pyriculariaceae</taxon>
        <taxon>Pyricularia</taxon>
    </lineage>
</organism>
<dbReference type="Proteomes" id="UP000294847">
    <property type="component" value="Chromosome 2"/>
</dbReference>
<dbReference type="Pfam" id="PF10354">
    <property type="entry name" value="BMT5-like"/>
    <property type="match status" value="1"/>
</dbReference>
<feature type="region of interest" description="Disordered" evidence="1">
    <location>
        <begin position="147"/>
        <end position="193"/>
    </location>
</feature>
<feature type="compositionally biased region" description="Low complexity" evidence="1">
    <location>
        <begin position="45"/>
        <end position="54"/>
    </location>
</feature>
<feature type="compositionally biased region" description="Basic residues" evidence="1">
    <location>
        <begin position="179"/>
        <end position="189"/>
    </location>
</feature>
<evidence type="ECO:0000256" key="1">
    <source>
        <dbReference type="SAM" id="MobiDB-lite"/>
    </source>
</evidence>
<gene>
    <name evidence="2" type="ORF">PoMZ_01412</name>
</gene>